<dbReference type="EMBL" id="UINC01095632">
    <property type="protein sequence ID" value="SVC51871.1"/>
    <property type="molecule type" value="Genomic_DNA"/>
</dbReference>
<organism evidence="1">
    <name type="scientific">marine metagenome</name>
    <dbReference type="NCBI Taxonomy" id="408172"/>
    <lineage>
        <taxon>unclassified sequences</taxon>
        <taxon>metagenomes</taxon>
        <taxon>ecological metagenomes</taxon>
    </lineage>
</organism>
<accession>A0A382MX06</accession>
<dbReference type="AlphaFoldDB" id="A0A382MX06"/>
<gene>
    <name evidence="1" type="ORF">METZ01_LOCUS304725</name>
</gene>
<name>A0A382MX06_9ZZZZ</name>
<evidence type="ECO:0000313" key="1">
    <source>
        <dbReference type="EMBL" id="SVC51871.1"/>
    </source>
</evidence>
<proteinExistence type="predicted"/>
<sequence length="51" mass="5723">MRAFIIICLLQPVLSGRAAEHLHLSIDRLIKERAGGTVAGRCDDAEFFRRV</sequence>
<feature type="non-terminal residue" evidence="1">
    <location>
        <position position="51"/>
    </location>
</feature>
<reference evidence="1" key="1">
    <citation type="submission" date="2018-05" db="EMBL/GenBank/DDBJ databases">
        <authorList>
            <person name="Lanie J.A."/>
            <person name="Ng W.-L."/>
            <person name="Kazmierczak K.M."/>
            <person name="Andrzejewski T.M."/>
            <person name="Davidsen T.M."/>
            <person name="Wayne K.J."/>
            <person name="Tettelin H."/>
            <person name="Glass J.I."/>
            <person name="Rusch D."/>
            <person name="Podicherti R."/>
            <person name="Tsui H.-C.T."/>
            <person name="Winkler M.E."/>
        </authorList>
    </citation>
    <scope>NUCLEOTIDE SEQUENCE</scope>
</reference>
<protein>
    <submittedName>
        <fullName evidence="1">Uncharacterized protein</fullName>
    </submittedName>
</protein>